<proteinExistence type="predicted"/>
<evidence type="ECO:0000256" key="1">
    <source>
        <dbReference type="SAM" id="Phobius"/>
    </source>
</evidence>
<feature type="transmembrane region" description="Helical" evidence="1">
    <location>
        <begin position="69"/>
        <end position="90"/>
    </location>
</feature>
<protein>
    <submittedName>
        <fullName evidence="2">Uncharacterized protein</fullName>
    </submittedName>
</protein>
<gene>
    <name evidence="2" type="ORF">I2H38_09155</name>
</gene>
<keyword evidence="1" id="KW-0812">Transmembrane</keyword>
<evidence type="ECO:0000313" key="3">
    <source>
        <dbReference type="Proteomes" id="UP000599312"/>
    </source>
</evidence>
<evidence type="ECO:0000313" key="2">
    <source>
        <dbReference type="EMBL" id="MBF9233543.1"/>
    </source>
</evidence>
<organism evidence="2 3">
    <name type="scientific">Microvirga alba</name>
    <dbReference type="NCBI Taxonomy" id="2791025"/>
    <lineage>
        <taxon>Bacteria</taxon>
        <taxon>Pseudomonadati</taxon>
        <taxon>Pseudomonadota</taxon>
        <taxon>Alphaproteobacteria</taxon>
        <taxon>Hyphomicrobiales</taxon>
        <taxon>Methylobacteriaceae</taxon>
        <taxon>Microvirga</taxon>
    </lineage>
</organism>
<comment type="caution">
    <text evidence="2">The sequence shown here is derived from an EMBL/GenBank/DDBJ whole genome shotgun (WGS) entry which is preliminary data.</text>
</comment>
<keyword evidence="1" id="KW-0472">Membrane</keyword>
<name>A0A931FQJ5_9HYPH</name>
<dbReference type="EMBL" id="JADQDO010000003">
    <property type="protein sequence ID" value="MBF9233543.1"/>
    <property type="molecule type" value="Genomic_DNA"/>
</dbReference>
<sequence length="118" mass="13107">MRQSSHNSNDWYDDDYARQAMDPESGVGLAGLPDSWRHYGWWIAGIVYSAIWMAESWTSGGSAPGMAGIGYLAQGLWRLALALLICWGIFKFCKPRFERLASALCVLGAVVMLVRYGL</sequence>
<keyword evidence="3" id="KW-1185">Reference proteome</keyword>
<reference evidence="2" key="1">
    <citation type="submission" date="2020-11" db="EMBL/GenBank/DDBJ databases">
        <authorList>
            <person name="Kim M.K."/>
        </authorList>
    </citation>
    <scope>NUCLEOTIDE SEQUENCE</scope>
    <source>
        <strain evidence="2">BT350</strain>
    </source>
</reference>
<dbReference type="RefSeq" id="WP_196271543.1">
    <property type="nucleotide sequence ID" value="NZ_JADQDO010000003.1"/>
</dbReference>
<feature type="transmembrane region" description="Helical" evidence="1">
    <location>
        <begin position="97"/>
        <end position="116"/>
    </location>
</feature>
<dbReference type="Proteomes" id="UP000599312">
    <property type="component" value="Unassembled WGS sequence"/>
</dbReference>
<accession>A0A931FQJ5</accession>
<keyword evidence="1" id="KW-1133">Transmembrane helix</keyword>
<feature type="transmembrane region" description="Helical" evidence="1">
    <location>
        <begin position="39"/>
        <end position="57"/>
    </location>
</feature>
<dbReference type="AlphaFoldDB" id="A0A931FQJ5"/>